<dbReference type="GeneID" id="95392439"/>
<protein>
    <recommendedName>
        <fullName evidence="1">MEDS domain-containing protein</fullName>
    </recommendedName>
</protein>
<keyword evidence="3" id="KW-1185">Reference proteome</keyword>
<organism evidence="2 3">
    <name type="scientific">Nonomuraea dietziae</name>
    <dbReference type="NCBI Taxonomy" id="65515"/>
    <lineage>
        <taxon>Bacteria</taxon>
        <taxon>Bacillati</taxon>
        <taxon>Actinomycetota</taxon>
        <taxon>Actinomycetes</taxon>
        <taxon>Streptosporangiales</taxon>
        <taxon>Streptosporangiaceae</taxon>
        <taxon>Nonomuraea</taxon>
    </lineage>
</organism>
<evidence type="ECO:0000313" key="2">
    <source>
        <dbReference type="EMBL" id="MBB3730284.1"/>
    </source>
</evidence>
<feature type="domain" description="MEDS" evidence="1">
    <location>
        <begin position="11"/>
        <end position="144"/>
    </location>
</feature>
<comment type="caution">
    <text evidence="2">The sequence shown here is derived from an EMBL/GenBank/DDBJ whole genome shotgun (WGS) entry which is preliminary data.</text>
</comment>
<evidence type="ECO:0000313" key="3">
    <source>
        <dbReference type="Proteomes" id="UP000579945"/>
    </source>
</evidence>
<gene>
    <name evidence="2" type="ORF">FHR33_006144</name>
</gene>
<dbReference type="Proteomes" id="UP000579945">
    <property type="component" value="Unassembled WGS sequence"/>
</dbReference>
<sequence length="255" mass="27058">MTNPQPIQPGDHVGVTFDDDDSLAATTLDFAERGRRAGARVLVLAAPRLARALPGVQLTEPRGTLDGLRDFYAQAVRQAVAEGLSGLWTSVEMSWARGIDPEELVAAECGLNTLFSDGRLTAICHYDSRLFPSAQLARFHQAHPVGQQGACLRYRPTGRGVTFTGEADHTNLLAWQALTRALPGGEAVIDISGMSFLDVRSMAQLGLVAAARCEPLSIVASPGQGTHLRMLGVDRVATLVTVEEPGLPVAAQAAP</sequence>
<dbReference type="Pfam" id="PF14417">
    <property type="entry name" value="MEDS"/>
    <property type="match status" value="1"/>
</dbReference>
<reference evidence="2 3" key="1">
    <citation type="submission" date="2020-08" db="EMBL/GenBank/DDBJ databases">
        <title>Sequencing the genomes of 1000 actinobacteria strains.</title>
        <authorList>
            <person name="Klenk H.-P."/>
        </authorList>
    </citation>
    <scope>NUCLEOTIDE SEQUENCE [LARGE SCALE GENOMIC DNA]</scope>
    <source>
        <strain evidence="2 3">DSM 44320</strain>
    </source>
</reference>
<dbReference type="AlphaFoldDB" id="A0A7W5YTA6"/>
<dbReference type="InterPro" id="IPR025847">
    <property type="entry name" value="MEDS_domain"/>
</dbReference>
<accession>A0A7W5YTA6</accession>
<name>A0A7W5YTA6_9ACTN</name>
<proteinExistence type="predicted"/>
<dbReference type="EMBL" id="JACIBV010000001">
    <property type="protein sequence ID" value="MBB3730284.1"/>
    <property type="molecule type" value="Genomic_DNA"/>
</dbReference>
<dbReference type="RefSeq" id="WP_183654771.1">
    <property type="nucleotide sequence ID" value="NZ_BAAAXX010000091.1"/>
</dbReference>
<evidence type="ECO:0000259" key="1">
    <source>
        <dbReference type="Pfam" id="PF14417"/>
    </source>
</evidence>